<dbReference type="PROSITE" id="PS51375">
    <property type="entry name" value="PPR"/>
    <property type="match status" value="2"/>
</dbReference>
<proteinExistence type="inferred from homology"/>
<dbReference type="InterPro" id="IPR011990">
    <property type="entry name" value="TPR-like_helical_dom_sf"/>
</dbReference>
<evidence type="ECO:0000256" key="3">
    <source>
        <dbReference type="PROSITE-ProRule" id="PRU00708"/>
    </source>
</evidence>
<dbReference type="GO" id="GO:0009507">
    <property type="term" value="C:chloroplast"/>
    <property type="evidence" value="ECO:0007669"/>
    <property type="project" value="TreeGrafter"/>
</dbReference>
<protein>
    <submittedName>
        <fullName evidence="4">Pentatricopeptide repeat-containing protein</fullName>
    </submittedName>
</protein>
<evidence type="ECO:0000256" key="2">
    <source>
        <dbReference type="ARBA" id="ARBA00022737"/>
    </source>
</evidence>
<dbReference type="GO" id="GO:0031930">
    <property type="term" value="P:mitochondria-nucleus signaling pathway"/>
    <property type="evidence" value="ECO:0007669"/>
    <property type="project" value="TreeGrafter"/>
</dbReference>
<organism evidence="4 5">
    <name type="scientific">Hibiscus syriacus</name>
    <name type="common">Rose of Sharon</name>
    <dbReference type="NCBI Taxonomy" id="106335"/>
    <lineage>
        <taxon>Eukaryota</taxon>
        <taxon>Viridiplantae</taxon>
        <taxon>Streptophyta</taxon>
        <taxon>Embryophyta</taxon>
        <taxon>Tracheophyta</taxon>
        <taxon>Spermatophyta</taxon>
        <taxon>Magnoliopsida</taxon>
        <taxon>eudicotyledons</taxon>
        <taxon>Gunneridae</taxon>
        <taxon>Pentapetalae</taxon>
        <taxon>rosids</taxon>
        <taxon>malvids</taxon>
        <taxon>Malvales</taxon>
        <taxon>Malvaceae</taxon>
        <taxon>Malvoideae</taxon>
        <taxon>Hibiscus</taxon>
    </lineage>
</organism>
<dbReference type="GO" id="GO:0010019">
    <property type="term" value="P:chloroplast-nucleus signaling pathway"/>
    <property type="evidence" value="ECO:0007669"/>
    <property type="project" value="TreeGrafter"/>
</dbReference>
<dbReference type="PANTHER" id="PTHR47936">
    <property type="entry name" value="PPR_LONG DOMAIN-CONTAINING PROTEIN"/>
    <property type="match status" value="1"/>
</dbReference>
<name>A0A6A2XCS6_HIBSY</name>
<dbReference type="PANTHER" id="PTHR47936:SF1">
    <property type="entry name" value="PENTATRICOPEPTIDE REPEAT-CONTAINING PROTEIN GUN1, CHLOROPLASTIC"/>
    <property type="match status" value="1"/>
</dbReference>
<keyword evidence="2" id="KW-0677">Repeat</keyword>
<dbReference type="AlphaFoldDB" id="A0A6A2XCS6"/>
<dbReference type="InterPro" id="IPR002885">
    <property type="entry name" value="PPR_rpt"/>
</dbReference>
<comment type="similarity">
    <text evidence="1">Belongs to the PPR family. P subfamily.</text>
</comment>
<dbReference type="Pfam" id="PF01535">
    <property type="entry name" value="PPR"/>
    <property type="match status" value="2"/>
</dbReference>
<gene>
    <name evidence="4" type="ORF">F3Y22_tig00117048pilonHSYRG00362</name>
</gene>
<dbReference type="Pfam" id="PF13812">
    <property type="entry name" value="PPR_3"/>
    <property type="match status" value="1"/>
</dbReference>
<accession>A0A6A2XCS6</accession>
<feature type="repeat" description="PPR" evidence="3">
    <location>
        <begin position="46"/>
        <end position="80"/>
    </location>
</feature>
<comment type="caution">
    <text evidence="4">The sequence shown here is derived from an EMBL/GenBank/DDBJ whole genome shotgun (WGS) entry which is preliminary data.</text>
</comment>
<dbReference type="Proteomes" id="UP000436088">
    <property type="component" value="Unassembled WGS sequence"/>
</dbReference>
<evidence type="ECO:0000313" key="5">
    <source>
        <dbReference type="Proteomes" id="UP000436088"/>
    </source>
</evidence>
<reference evidence="4" key="1">
    <citation type="submission" date="2019-09" db="EMBL/GenBank/DDBJ databases">
        <title>Draft genome information of white flower Hibiscus syriacus.</title>
        <authorList>
            <person name="Kim Y.-M."/>
        </authorList>
    </citation>
    <scope>NUCLEOTIDE SEQUENCE [LARGE SCALE GENOMIC DNA]</scope>
    <source>
        <strain evidence="4">YM2019G1</strain>
    </source>
</reference>
<dbReference type="Gene3D" id="1.25.40.10">
    <property type="entry name" value="Tetratricopeptide repeat domain"/>
    <property type="match status" value="2"/>
</dbReference>
<dbReference type="Pfam" id="PF13041">
    <property type="entry name" value="PPR_2"/>
    <property type="match status" value="1"/>
</dbReference>
<evidence type="ECO:0000256" key="1">
    <source>
        <dbReference type="ARBA" id="ARBA00007626"/>
    </source>
</evidence>
<dbReference type="EMBL" id="VEPZ02001787">
    <property type="protein sequence ID" value="KAE8654477.1"/>
    <property type="molecule type" value="Genomic_DNA"/>
</dbReference>
<dbReference type="NCBIfam" id="TIGR00756">
    <property type="entry name" value="PPR"/>
    <property type="match status" value="3"/>
</dbReference>
<feature type="repeat" description="PPR" evidence="3">
    <location>
        <begin position="150"/>
        <end position="184"/>
    </location>
</feature>
<sequence length="364" mass="41470">MRSNGKLEGNMTAYRLVLRVLGQREDWYAAESMVREANGDSSCELNVQVFNTIIYACSKRGLVEMGAKWFRMILEYGVRPNVATYGMLLGLYQKSWNVRETEFAFSEMRNSGIVCQSAYSAMITIYTRLSLYDKAEEIIGFMRENKVTLNLKNWLVMLNAYSQSGKLEEAEHVLALMQEAGFCPNIVAYNTDHRVGWYYKELKQIGYKPNSSNLYTLLTLQAKYGDEEGAIRTLDDMLKMRCQHSSVLSTVLQAYEKAGRIDKVPLVLTGSFHQHCWGEMWKDSAFEDNMYHLLICSCKESVPRVALRKQKHYLKLKSSGVALDMIGFSIVVRVYVKAGSLKDACSVLQTMEKQKTLSLTLSVP</sequence>
<keyword evidence="5" id="KW-1185">Reference proteome</keyword>
<evidence type="ECO:0000313" key="4">
    <source>
        <dbReference type="EMBL" id="KAE8654477.1"/>
    </source>
</evidence>